<feature type="region of interest" description="Disordered" evidence="1">
    <location>
        <begin position="99"/>
        <end position="132"/>
    </location>
</feature>
<comment type="caution">
    <text evidence="2">The sequence shown here is derived from an EMBL/GenBank/DDBJ whole genome shotgun (WGS) entry which is preliminary data.</text>
</comment>
<sequence>MIPGRLRECLKILRWSATDLAEQLGCPEIDVTAWLDGRTRAPIAITAWLEALVKAHRALPPPSLSKPEPARDIRPIKLTDVDIATPAIRRPGLDSITAQFPYPHRAPNAAGARPTLIPGQRKGASSHATHPL</sequence>
<accession>A0A1V8RS82</accession>
<evidence type="ECO:0000256" key="1">
    <source>
        <dbReference type="SAM" id="MobiDB-lite"/>
    </source>
</evidence>
<evidence type="ECO:0000313" key="2">
    <source>
        <dbReference type="EMBL" id="OQM76015.1"/>
    </source>
</evidence>
<dbReference type="Proteomes" id="UP000191905">
    <property type="component" value="Unassembled WGS sequence"/>
</dbReference>
<dbReference type="EMBL" id="MDET01000011">
    <property type="protein sequence ID" value="OQM76015.1"/>
    <property type="molecule type" value="Genomic_DNA"/>
</dbReference>
<keyword evidence="3" id="KW-1185">Reference proteome</keyword>
<name>A0A1V8RS82_9HYPH</name>
<gene>
    <name evidence="2" type="ORF">BFN67_16310</name>
</gene>
<reference evidence="2 3" key="1">
    <citation type="journal article" date="2016" name="Int. J. Syst. Evol. Microbiol.">
        <title>Pseudaminobacter manganicus sp. nov., isolated from sludge of a manganese mine.</title>
        <authorList>
            <person name="Li J."/>
            <person name="Huang J."/>
            <person name="Liao S."/>
            <person name="Wang G."/>
        </authorList>
    </citation>
    <scope>NUCLEOTIDE SEQUENCE [LARGE SCALE GENOMIC DNA]</scope>
    <source>
        <strain evidence="2 3">JH-7</strain>
    </source>
</reference>
<organism evidence="2 3">
    <name type="scientific">Manganibacter manganicus</name>
    <dbReference type="NCBI Taxonomy" id="1873176"/>
    <lineage>
        <taxon>Bacteria</taxon>
        <taxon>Pseudomonadati</taxon>
        <taxon>Pseudomonadota</taxon>
        <taxon>Alphaproteobacteria</taxon>
        <taxon>Hyphomicrobiales</taxon>
        <taxon>Phyllobacteriaceae</taxon>
        <taxon>Manganibacter</taxon>
    </lineage>
</organism>
<proteinExistence type="predicted"/>
<protein>
    <submittedName>
        <fullName evidence="2">Uncharacterized protein</fullName>
    </submittedName>
</protein>
<evidence type="ECO:0000313" key="3">
    <source>
        <dbReference type="Proteomes" id="UP000191905"/>
    </source>
</evidence>
<dbReference type="AlphaFoldDB" id="A0A1V8RS82"/>
<dbReference type="STRING" id="1873176.BFN67_16310"/>